<dbReference type="GO" id="GO:0030655">
    <property type="term" value="P:beta-lactam antibiotic catabolic process"/>
    <property type="evidence" value="ECO:0007669"/>
    <property type="project" value="InterPro"/>
</dbReference>
<dbReference type="GO" id="GO:0046677">
    <property type="term" value="P:response to antibiotic"/>
    <property type="evidence" value="ECO:0007669"/>
    <property type="project" value="InterPro"/>
</dbReference>
<proteinExistence type="predicted"/>
<evidence type="ECO:0000259" key="2">
    <source>
        <dbReference type="Pfam" id="PF13354"/>
    </source>
</evidence>
<dbReference type="PANTHER" id="PTHR35333:SF5">
    <property type="entry name" value="CONSERVED LIPOPROTEIN LPQF-RELATED"/>
    <property type="match status" value="1"/>
</dbReference>
<keyword evidence="1" id="KW-0732">Signal</keyword>
<dbReference type="KEGG" id="kal:KALB_3439"/>
<dbReference type="PANTHER" id="PTHR35333">
    <property type="entry name" value="BETA-LACTAMASE"/>
    <property type="match status" value="1"/>
</dbReference>
<keyword evidence="5" id="KW-1185">Reference proteome</keyword>
<dbReference type="EMBL" id="CP007155">
    <property type="protein sequence ID" value="AHH96806.1"/>
    <property type="molecule type" value="Genomic_DNA"/>
</dbReference>
<feature type="domain" description="Beta-lactamase class A catalytic" evidence="2">
    <location>
        <begin position="159"/>
        <end position="257"/>
    </location>
</feature>
<dbReference type="InterPro" id="IPR000871">
    <property type="entry name" value="Beta-lactam_class-A"/>
</dbReference>
<dbReference type="InterPro" id="IPR012338">
    <property type="entry name" value="Beta-lactam/transpept-like"/>
</dbReference>
<dbReference type="Proteomes" id="UP000019225">
    <property type="component" value="Chromosome"/>
</dbReference>
<name>W5W8E7_9PSEU</name>
<dbReference type="Gene3D" id="3.10.450.280">
    <property type="match status" value="1"/>
</dbReference>
<dbReference type="STRING" id="1449976.KALB_3439"/>
<sequence>MRKLALICALALTALLGTTPGALAATPTTAVDQLRWFVDATNRAPISDSELQHHFSPALLNAAGGTAGINATFTQLGPLEFGQVKQDQPNSAAATATGGAGEILVTVHTDTNGLLDGLRPTPVGPTPTSWSQLDSQLRAFDSRVSYTSSVIDSDGRCHEVHGVNANTQRPLGSAFKLYVLGALGQAVTEHKASWDEKLAIREDWKSLPSGVLQNSPAGTEYTLAQYADYMISLSDNTATDHLIHRLGTAAVERQLFRFGNSRPSATIPFMTTRNLFVLKGIKTDAELDQYLALSRPAKAAALRATEQVPLSLFTMWTKPKKIDQVEWFASPNDLCRAYAGLLGMNQPQIDHALSINDAGLSLDHAQYPTVWFKGGSEPGVLTLNYLVRDNRGRTVVSNVLLSNTSKGFSPVNDAFKGINIARGGIQLALR</sequence>
<evidence type="ECO:0000313" key="5">
    <source>
        <dbReference type="Proteomes" id="UP000019225"/>
    </source>
</evidence>
<dbReference type="AlphaFoldDB" id="W5W8E7"/>
<gene>
    <name evidence="4" type="ORF">KALB_3439</name>
</gene>
<dbReference type="Pfam" id="PF18042">
    <property type="entry name" value="ORF_12_N"/>
    <property type="match status" value="1"/>
</dbReference>
<dbReference type="PATRIC" id="fig|1449976.3.peg.3458"/>
<evidence type="ECO:0000259" key="3">
    <source>
        <dbReference type="Pfam" id="PF18042"/>
    </source>
</evidence>
<dbReference type="Gene3D" id="3.40.710.10">
    <property type="entry name" value="DD-peptidase/beta-lactamase superfamily"/>
    <property type="match status" value="1"/>
</dbReference>
<feature type="domain" description="ORF 12 gene product N-terminal" evidence="3">
    <location>
        <begin position="28"/>
        <end position="114"/>
    </location>
</feature>
<dbReference type="Pfam" id="PF13354">
    <property type="entry name" value="Beta-lactamase2"/>
    <property type="match status" value="1"/>
</dbReference>
<evidence type="ECO:0000256" key="1">
    <source>
        <dbReference type="SAM" id="SignalP"/>
    </source>
</evidence>
<accession>W5W8E7</accession>
<feature type="signal peptide" evidence="1">
    <location>
        <begin position="1"/>
        <end position="24"/>
    </location>
</feature>
<dbReference type="eggNOG" id="COG2367">
    <property type="taxonomic scope" value="Bacteria"/>
</dbReference>
<dbReference type="RefSeq" id="WP_025356927.1">
    <property type="nucleotide sequence ID" value="NZ_CP007155.1"/>
</dbReference>
<dbReference type="OrthoDB" id="108135at2"/>
<dbReference type="HOGENOM" id="CLU_042385_1_0_11"/>
<protein>
    <submittedName>
        <fullName evidence="4">Beta-lactamase class A-like protein</fullName>
    </submittedName>
</protein>
<dbReference type="GO" id="GO:0008800">
    <property type="term" value="F:beta-lactamase activity"/>
    <property type="evidence" value="ECO:0007669"/>
    <property type="project" value="InterPro"/>
</dbReference>
<feature type="chain" id="PRO_5004874999" evidence="1">
    <location>
        <begin position="25"/>
        <end position="430"/>
    </location>
</feature>
<organism evidence="4 5">
    <name type="scientific">Kutzneria albida DSM 43870</name>
    <dbReference type="NCBI Taxonomy" id="1449976"/>
    <lineage>
        <taxon>Bacteria</taxon>
        <taxon>Bacillati</taxon>
        <taxon>Actinomycetota</taxon>
        <taxon>Actinomycetes</taxon>
        <taxon>Pseudonocardiales</taxon>
        <taxon>Pseudonocardiaceae</taxon>
        <taxon>Kutzneria</taxon>
    </lineage>
</organism>
<dbReference type="InterPro" id="IPR045155">
    <property type="entry name" value="Beta-lactam_cat"/>
</dbReference>
<dbReference type="InterPro" id="IPR040846">
    <property type="entry name" value="ORF_12_N"/>
</dbReference>
<dbReference type="SUPFAM" id="SSF56601">
    <property type="entry name" value="beta-lactamase/transpeptidase-like"/>
    <property type="match status" value="1"/>
</dbReference>
<evidence type="ECO:0000313" key="4">
    <source>
        <dbReference type="EMBL" id="AHH96806.1"/>
    </source>
</evidence>
<reference evidence="4 5" key="1">
    <citation type="journal article" date="2014" name="BMC Genomics">
        <title>Complete genome sequence of producer of the glycopeptide antibiotic Aculeximycin Kutzneria albida DSM 43870T, a representative of minor genus of Pseudonocardiaceae.</title>
        <authorList>
            <person name="Rebets Y."/>
            <person name="Tokovenko B."/>
            <person name="Lushchyk I."/>
            <person name="Ruckert C."/>
            <person name="Zaburannyi N."/>
            <person name="Bechthold A."/>
            <person name="Kalinowski J."/>
            <person name="Luzhetskyy A."/>
        </authorList>
    </citation>
    <scope>NUCLEOTIDE SEQUENCE [LARGE SCALE GENOMIC DNA]</scope>
    <source>
        <strain evidence="4">DSM 43870</strain>
    </source>
</reference>